<dbReference type="Pfam" id="PF17152">
    <property type="entry name" value="CHASE8"/>
    <property type="match status" value="1"/>
</dbReference>
<dbReference type="PANTHER" id="PTHR43065:SF48">
    <property type="entry name" value="HISTIDINE KINASE"/>
    <property type="match status" value="1"/>
</dbReference>
<feature type="domain" description="Histidine kinase" evidence="9">
    <location>
        <begin position="347"/>
        <end position="574"/>
    </location>
</feature>
<keyword evidence="5" id="KW-0808">Transferase</keyword>
<dbReference type="EC" id="2.7.13.3" evidence="3"/>
<keyword evidence="12" id="KW-1185">Reference proteome</keyword>
<evidence type="ECO:0000259" key="9">
    <source>
        <dbReference type="PROSITE" id="PS50109"/>
    </source>
</evidence>
<dbReference type="InterPro" id="IPR036097">
    <property type="entry name" value="HisK_dim/P_sf"/>
</dbReference>
<evidence type="ECO:0000313" key="11">
    <source>
        <dbReference type="EMBL" id="GAA4230837.1"/>
    </source>
</evidence>
<keyword evidence="7" id="KW-0175">Coiled coil</keyword>
<evidence type="ECO:0000259" key="10">
    <source>
        <dbReference type="PROSITE" id="PS50885"/>
    </source>
</evidence>
<dbReference type="CDD" id="cd00082">
    <property type="entry name" value="HisKA"/>
    <property type="match status" value="1"/>
</dbReference>
<dbReference type="Gene3D" id="3.30.565.10">
    <property type="entry name" value="Histidine kinase-like ATPase, C-terminal domain"/>
    <property type="match status" value="1"/>
</dbReference>
<dbReference type="SUPFAM" id="SSF158472">
    <property type="entry name" value="HAMP domain-like"/>
    <property type="match status" value="1"/>
</dbReference>
<dbReference type="PROSITE" id="PS50885">
    <property type="entry name" value="HAMP"/>
    <property type="match status" value="1"/>
</dbReference>
<dbReference type="Proteomes" id="UP001501496">
    <property type="component" value="Unassembled WGS sequence"/>
</dbReference>
<evidence type="ECO:0000256" key="4">
    <source>
        <dbReference type="ARBA" id="ARBA00022553"/>
    </source>
</evidence>
<name>A0ABP8BZ64_9FLAO</name>
<dbReference type="Gene3D" id="6.10.340.10">
    <property type="match status" value="1"/>
</dbReference>
<feature type="transmembrane region" description="Helical" evidence="8">
    <location>
        <begin position="157"/>
        <end position="179"/>
    </location>
</feature>
<comment type="caution">
    <text evidence="11">The sequence shown here is derived from an EMBL/GenBank/DDBJ whole genome shotgun (WGS) entry which is preliminary data.</text>
</comment>
<reference evidence="12" key="1">
    <citation type="journal article" date="2019" name="Int. J. Syst. Evol. Microbiol.">
        <title>The Global Catalogue of Microorganisms (GCM) 10K type strain sequencing project: providing services to taxonomists for standard genome sequencing and annotation.</title>
        <authorList>
            <consortium name="The Broad Institute Genomics Platform"/>
            <consortium name="The Broad Institute Genome Sequencing Center for Infectious Disease"/>
            <person name="Wu L."/>
            <person name="Ma J."/>
        </authorList>
    </citation>
    <scope>NUCLEOTIDE SEQUENCE [LARGE SCALE GENOMIC DNA]</scope>
    <source>
        <strain evidence="12">JCM 17630</strain>
    </source>
</reference>
<evidence type="ECO:0000256" key="1">
    <source>
        <dbReference type="ARBA" id="ARBA00000085"/>
    </source>
</evidence>
<dbReference type="PROSITE" id="PS50109">
    <property type="entry name" value="HIS_KIN"/>
    <property type="match status" value="1"/>
</dbReference>
<dbReference type="InterPro" id="IPR004358">
    <property type="entry name" value="Sig_transdc_His_kin-like_C"/>
</dbReference>
<comment type="catalytic activity">
    <reaction evidence="1">
        <text>ATP + protein L-histidine = ADP + protein N-phospho-L-histidine.</text>
        <dbReference type="EC" id="2.7.13.3"/>
    </reaction>
</comment>
<sequence length="583" mass="65987">MLSKNLDIKAKMILIIQVVSLFSLLLGFAYVIFSNIADFKEDMKNNAIINATLVGDYCAVPLVFDVSESAKETLNKLESIPSLEVGIVYNDKNQVFAEFYKNKNSDTISNKAKKYSWHKFEDTYLSVSKPIYYEKKMAGSIYLRVSTKELRVKISDYLVKMTLLLVALLVVNYVLATWLQKYITGPILKLTKATKEISEEGNYNLRVQQQSNDEIGVLVDEYNKMLSQIYEREEALKQRTNELTITLADLKQTQQKLVNSEKLAALGQLIAGVAHEINTPLGAIRSSIGNIKKTLNFVLNDYPIFVNKLPKNLKTKFLLLIEDSFKNRHVLTSKEERAFKKQITMLLESHGIKNAYSFADTFVDMMVVADIEDYMELLKHADSENIIEVAYKITGLQRSTENIEFAADRASKVVFALKNSSRINNYEEQVLADVTEGIENVLTLYNNQIKQGIEVSKDFKPIPKTLCYFDELNQVWTNILHNAIYAMDLNGKLAIKAYVENENIVVSITDSGKGIPPEEIDQIFDPFFSTKPTGEGTGIGLDISKRIVEKHKGEIKVKSKPGSTTFSVYLPIVKTKDETEQSN</sequence>
<gene>
    <name evidence="11" type="ORF">GCM10022291_01940</name>
</gene>
<keyword evidence="6" id="KW-0418">Kinase</keyword>
<evidence type="ECO:0000256" key="7">
    <source>
        <dbReference type="SAM" id="Coils"/>
    </source>
</evidence>
<organism evidence="11 12">
    <name type="scientific">Postechiella marina</name>
    <dbReference type="NCBI Taxonomy" id="943941"/>
    <lineage>
        <taxon>Bacteria</taxon>
        <taxon>Pseudomonadati</taxon>
        <taxon>Bacteroidota</taxon>
        <taxon>Flavobacteriia</taxon>
        <taxon>Flavobacteriales</taxon>
        <taxon>Flavobacteriaceae</taxon>
        <taxon>Postechiella</taxon>
    </lineage>
</organism>
<dbReference type="InterPro" id="IPR003661">
    <property type="entry name" value="HisK_dim/P_dom"/>
</dbReference>
<keyword evidence="8" id="KW-0472">Membrane</keyword>
<dbReference type="InterPro" id="IPR003594">
    <property type="entry name" value="HATPase_dom"/>
</dbReference>
<dbReference type="InterPro" id="IPR033417">
    <property type="entry name" value="CHASE8"/>
</dbReference>
<evidence type="ECO:0000256" key="5">
    <source>
        <dbReference type="ARBA" id="ARBA00022679"/>
    </source>
</evidence>
<feature type="transmembrane region" description="Helical" evidence="8">
    <location>
        <begin position="12"/>
        <end position="33"/>
    </location>
</feature>
<keyword evidence="8" id="KW-0812">Transmembrane</keyword>
<evidence type="ECO:0000256" key="3">
    <source>
        <dbReference type="ARBA" id="ARBA00012438"/>
    </source>
</evidence>
<dbReference type="Pfam" id="PF00672">
    <property type="entry name" value="HAMP"/>
    <property type="match status" value="1"/>
</dbReference>
<evidence type="ECO:0000313" key="12">
    <source>
        <dbReference type="Proteomes" id="UP001501496"/>
    </source>
</evidence>
<feature type="domain" description="HAMP" evidence="10">
    <location>
        <begin position="181"/>
        <end position="234"/>
    </location>
</feature>
<dbReference type="EMBL" id="BAABCA010000001">
    <property type="protein sequence ID" value="GAA4230837.1"/>
    <property type="molecule type" value="Genomic_DNA"/>
</dbReference>
<dbReference type="InterPro" id="IPR005467">
    <property type="entry name" value="His_kinase_dom"/>
</dbReference>
<evidence type="ECO:0000256" key="6">
    <source>
        <dbReference type="ARBA" id="ARBA00022777"/>
    </source>
</evidence>
<evidence type="ECO:0000256" key="8">
    <source>
        <dbReference type="SAM" id="Phobius"/>
    </source>
</evidence>
<comment type="subcellular location">
    <subcellularLocation>
        <location evidence="2">Membrane</location>
    </subcellularLocation>
</comment>
<keyword evidence="8" id="KW-1133">Transmembrane helix</keyword>
<dbReference type="InterPro" id="IPR003660">
    <property type="entry name" value="HAMP_dom"/>
</dbReference>
<feature type="coiled-coil region" evidence="7">
    <location>
        <begin position="219"/>
        <end position="253"/>
    </location>
</feature>
<dbReference type="SUPFAM" id="SSF47384">
    <property type="entry name" value="Homodimeric domain of signal transducing histidine kinase"/>
    <property type="match status" value="1"/>
</dbReference>
<protein>
    <recommendedName>
        <fullName evidence="3">histidine kinase</fullName>
        <ecNumber evidence="3">2.7.13.3</ecNumber>
    </recommendedName>
</protein>
<dbReference type="SMART" id="SM00304">
    <property type="entry name" value="HAMP"/>
    <property type="match status" value="1"/>
</dbReference>
<dbReference type="RefSeq" id="WP_344786047.1">
    <property type="nucleotide sequence ID" value="NZ_BAABCA010000001.1"/>
</dbReference>
<dbReference type="PANTHER" id="PTHR43065">
    <property type="entry name" value="SENSOR HISTIDINE KINASE"/>
    <property type="match status" value="1"/>
</dbReference>
<accession>A0ABP8BZ64</accession>
<dbReference type="InterPro" id="IPR036890">
    <property type="entry name" value="HATPase_C_sf"/>
</dbReference>
<proteinExistence type="predicted"/>
<dbReference type="CDD" id="cd06225">
    <property type="entry name" value="HAMP"/>
    <property type="match status" value="1"/>
</dbReference>
<dbReference type="SUPFAM" id="SSF55874">
    <property type="entry name" value="ATPase domain of HSP90 chaperone/DNA topoisomerase II/histidine kinase"/>
    <property type="match status" value="1"/>
</dbReference>
<dbReference type="Pfam" id="PF02518">
    <property type="entry name" value="HATPase_c"/>
    <property type="match status" value="1"/>
</dbReference>
<keyword evidence="4" id="KW-0597">Phosphoprotein</keyword>
<dbReference type="PRINTS" id="PR00344">
    <property type="entry name" value="BCTRLSENSOR"/>
</dbReference>
<dbReference type="Gene3D" id="1.10.287.130">
    <property type="match status" value="1"/>
</dbReference>
<evidence type="ECO:0000256" key="2">
    <source>
        <dbReference type="ARBA" id="ARBA00004370"/>
    </source>
</evidence>
<dbReference type="SMART" id="SM00387">
    <property type="entry name" value="HATPase_c"/>
    <property type="match status" value="1"/>
</dbReference>